<evidence type="ECO:0000313" key="2">
    <source>
        <dbReference type="EMBL" id="MBF4468335.1"/>
    </source>
</evidence>
<evidence type="ECO:0000259" key="1">
    <source>
        <dbReference type="Pfam" id="PF14024"/>
    </source>
</evidence>
<comment type="caution">
    <text evidence="2">The sequence shown here is derived from an EMBL/GenBank/DDBJ whole genome shotgun (WGS) entry which is preliminary data.</text>
</comment>
<dbReference type="RefSeq" id="WP_081720025.1">
    <property type="nucleotide sequence ID" value="NZ_JADIIN010000022.1"/>
</dbReference>
<accession>A0A843AGW9</accession>
<protein>
    <submittedName>
        <fullName evidence="2">DUF4240 domain-containing protein</fullName>
    </submittedName>
</protein>
<organism evidence="2 3">
    <name type="scientific">Methanobrevibacter arboriphilus</name>
    <dbReference type="NCBI Taxonomy" id="39441"/>
    <lineage>
        <taxon>Archaea</taxon>
        <taxon>Methanobacteriati</taxon>
        <taxon>Methanobacteriota</taxon>
        <taxon>Methanomada group</taxon>
        <taxon>Methanobacteria</taxon>
        <taxon>Methanobacteriales</taxon>
        <taxon>Methanobacteriaceae</taxon>
        <taxon>Methanobrevibacter</taxon>
    </lineage>
</organism>
<proteinExistence type="predicted"/>
<dbReference type="InterPro" id="IPR025334">
    <property type="entry name" value="DUF4240"/>
</dbReference>
<dbReference type="Proteomes" id="UP000658733">
    <property type="component" value="Unassembled WGS sequence"/>
</dbReference>
<gene>
    <name evidence="2" type="ORF">ISP01_02915</name>
</gene>
<feature type="domain" description="DUF4240" evidence="1">
    <location>
        <begin position="3"/>
        <end position="128"/>
    </location>
</feature>
<sequence>MMMDKNKFWELIQTSYKEANWETDKQMQLLIGKLSEYSQEEILKFGKIYEIYAKESEKSKLWAAAHVLNDGCSEDCFESFRGWLISRGKEPYFNALINPDSIIDLDMPYQDDYYENKDMISVAELAFNKKIGNDDDLDTYYQRMRQFELDPKEIFDIVDEISFGEDINAEWDKKDKESVRTLVPKLCQQYW</sequence>
<dbReference type="Pfam" id="PF14024">
    <property type="entry name" value="DUF4240"/>
    <property type="match status" value="1"/>
</dbReference>
<evidence type="ECO:0000313" key="3">
    <source>
        <dbReference type="Proteomes" id="UP000658733"/>
    </source>
</evidence>
<name>A0A843AGW9_METAZ</name>
<dbReference type="AlphaFoldDB" id="A0A843AGW9"/>
<reference evidence="2" key="1">
    <citation type="submission" date="2020-10" db="EMBL/GenBank/DDBJ databases">
        <title>Dehalococcoides mccartyi of a TCE/Cr reducing biochatode.</title>
        <authorList>
            <person name="Matturro B."/>
        </authorList>
    </citation>
    <scope>NUCLEOTIDE SEQUENCE</scope>
    <source>
        <strain evidence="2">Bin4</strain>
    </source>
</reference>
<dbReference type="EMBL" id="JADIIN010000022">
    <property type="protein sequence ID" value="MBF4468335.1"/>
    <property type="molecule type" value="Genomic_DNA"/>
</dbReference>